<evidence type="ECO:0000313" key="2">
    <source>
        <dbReference type="EMBL" id="KAF2651392.1"/>
    </source>
</evidence>
<gene>
    <name evidence="2" type="ORF">K491DRAFT_696518</name>
</gene>
<organism evidence="2 3">
    <name type="scientific">Lophiostoma macrostomum CBS 122681</name>
    <dbReference type="NCBI Taxonomy" id="1314788"/>
    <lineage>
        <taxon>Eukaryota</taxon>
        <taxon>Fungi</taxon>
        <taxon>Dikarya</taxon>
        <taxon>Ascomycota</taxon>
        <taxon>Pezizomycotina</taxon>
        <taxon>Dothideomycetes</taxon>
        <taxon>Pleosporomycetidae</taxon>
        <taxon>Pleosporales</taxon>
        <taxon>Lophiostomataceae</taxon>
        <taxon>Lophiostoma</taxon>
    </lineage>
</organism>
<accession>A0A6A6SUY9</accession>
<dbReference type="AlphaFoldDB" id="A0A6A6SUY9"/>
<sequence length="110" mass="12995">MTEKFIKQSHDWDRVPRPDQESHRMHCPEMTVTGMGLGEEDVDEGKHSWYLQGNLVGKGTSVFEGEMVKRYHVVWDFRDNPRFERYKGREWAKTSLTAWKLEILLLSLPT</sequence>
<keyword evidence="3" id="KW-1185">Reference proteome</keyword>
<evidence type="ECO:0000313" key="3">
    <source>
        <dbReference type="Proteomes" id="UP000799324"/>
    </source>
</evidence>
<name>A0A6A6SUY9_9PLEO</name>
<dbReference type="EMBL" id="MU004427">
    <property type="protein sequence ID" value="KAF2651392.1"/>
    <property type="molecule type" value="Genomic_DNA"/>
</dbReference>
<dbReference type="Proteomes" id="UP000799324">
    <property type="component" value="Unassembled WGS sequence"/>
</dbReference>
<feature type="region of interest" description="Disordered" evidence="1">
    <location>
        <begin position="1"/>
        <end position="24"/>
    </location>
</feature>
<reference evidence="2" key="1">
    <citation type="journal article" date="2020" name="Stud. Mycol.">
        <title>101 Dothideomycetes genomes: a test case for predicting lifestyles and emergence of pathogens.</title>
        <authorList>
            <person name="Haridas S."/>
            <person name="Albert R."/>
            <person name="Binder M."/>
            <person name="Bloem J."/>
            <person name="Labutti K."/>
            <person name="Salamov A."/>
            <person name="Andreopoulos B."/>
            <person name="Baker S."/>
            <person name="Barry K."/>
            <person name="Bills G."/>
            <person name="Bluhm B."/>
            <person name="Cannon C."/>
            <person name="Castanera R."/>
            <person name="Culley D."/>
            <person name="Daum C."/>
            <person name="Ezra D."/>
            <person name="Gonzalez J."/>
            <person name="Henrissat B."/>
            <person name="Kuo A."/>
            <person name="Liang C."/>
            <person name="Lipzen A."/>
            <person name="Lutzoni F."/>
            <person name="Magnuson J."/>
            <person name="Mondo S."/>
            <person name="Nolan M."/>
            <person name="Ohm R."/>
            <person name="Pangilinan J."/>
            <person name="Park H.-J."/>
            <person name="Ramirez L."/>
            <person name="Alfaro M."/>
            <person name="Sun H."/>
            <person name="Tritt A."/>
            <person name="Yoshinaga Y."/>
            <person name="Zwiers L.-H."/>
            <person name="Turgeon B."/>
            <person name="Goodwin S."/>
            <person name="Spatafora J."/>
            <person name="Crous P."/>
            <person name="Grigoriev I."/>
        </authorList>
    </citation>
    <scope>NUCLEOTIDE SEQUENCE</scope>
    <source>
        <strain evidence="2">CBS 122681</strain>
    </source>
</reference>
<dbReference type="OrthoDB" id="66095at2759"/>
<evidence type="ECO:0000256" key="1">
    <source>
        <dbReference type="SAM" id="MobiDB-lite"/>
    </source>
</evidence>
<proteinExistence type="predicted"/>
<protein>
    <submittedName>
        <fullName evidence="2">Uncharacterized protein</fullName>
    </submittedName>
</protein>